<evidence type="ECO:0000313" key="1">
    <source>
        <dbReference type="EMBL" id="GIY51590.1"/>
    </source>
</evidence>
<organism evidence="1 2">
    <name type="scientific">Caerostris darwini</name>
    <dbReference type="NCBI Taxonomy" id="1538125"/>
    <lineage>
        <taxon>Eukaryota</taxon>
        <taxon>Metazoa</taxon>
        <taxon>Ecdysozoa</taxon>
        <taxon>Arthropoda</taxon>
        <taxon>Chelicerata</taxon>
        <taxon>Arachnida</taxon>
        <taxon>Araneae</taxon>
        <taxon>Araneomorphae</taxon>
        <taxon>Entelegynae</taxon>
        <taxon>Araneoidea</taxon>
        <taxon>Araneidae</taxon>
        <taxon>Caerostris</taxon>
    </lineage>
</organism>
<protein>
    <submittedName>
        <fullName evidence="1">Uncharacterized protein</fullName>
    </submittedName>
</protein>
<sequence length="98" mass="10979">MKDCPKRSVRHLCNTPGYFSGTNGQKIRNCLHLFLGIHNRAGAGYVYERLPHQPKGLLSISDSLRRSSGHPFHHSASRLCQSALTKGGKVILRFLFFS</sequence>
<dbReference type="AlphaFoldDB" id="A0AAV4U1I5"/>
<reference evidence="1 2" key="1">
    <citation type="submission" date="2021-06" db="EMBL/GenBank/DDBJ databases">
        <title>Caerostris darwini draft genome.</title>
        <authorList>
            <person name="Kono N."/>
            <person name="Arakawa K."/>
        </authorList>
    </citation>
    <scope>NUCLEOTIDE SEQUENCE [LARGE SCALE GENOMIC DNA]</scope>
</reference>
<gene>
    <name evidence="1" type="ORF">CDAR_365161</name>
</gene>
<proteinExistence type="predicted"/>
<dbReference type="EMBL" id="BPLQ01010560">
    <property type="protein sequence ID" value="GIY51590.1"/>
    <property type="molecule type" value="Genomic_DNA"/>
</dbReference>
<evidence type="ECO:0000313" key="2">
    <source>
        <dbReference type="Proteomes" id="UP001054837"/>
    </source>
</evidence>
<name>A0AAV4U1I5_9ARAC</name>
<comment type="caution">
    <text evidence="1">The sequence shown here is derived from an EMBL/GenBank/DDBJ whole genome shotgun (WGS) entry which is preliminary data.</text>
</comment>
<dbReference type="Proteomes" id="UP001054837">
    <property type="component" value="Unassembled WGS sequence"/>
</dbReference>
<keyword evidence="2" id="KW-1185">Reference proteome</keyword>
<accession>A0AAV4U1I5</accession>